<dbReference type="EMBL" id="CP128399">
    <property type="protein sequence ID" value="WJW66096.1"/>
    <property type="molecule type" value="Genomic_DNA"/>
</dbReference>
<dbReference type="PROSITE" id="PS50263">
    <property type="entry name" value="CN_HYDROLASE"/>
    <property type="match status" value="2"/>
</dbReference>
<reference evidence="3 5" key="1">
    <citation type="submission" date="2020-06" db="EMBL/GenBank/DDBJ databases">
        <title>Anoxygenic phototrophic Chloroflexota member uses a Type I reaction center.</title>
        <authorList>
            <person name="Tsuji J.M."/>
            <person name="Shaw N.A."/>
            <person name="Nagashima S."/>
            <person name="Venkiteswaran J."/>
            <person name="Schiff S.L."/>
            <person name="Hanada S."/>
            <person name="Tank M."/>
            <person name="Neufeld J.D."/>
        </authorList>
    </citation>
    <scope>NUCLEOTIDE SEQUENCE [LARGE SCALE GENOMIC DNA]</scope>
    <source>
        <strain evidence="3">L227-S17</strain>
    </source>
</reference>
<dbReference type="PANTHER" id="PTHR43674:SF16">
    <property type="entry name" value="CARBON-NITROGEN FAMILY, PUTATIVE (AFU_ORTHOLOGUE AFUA_5G02350)-RELATED"/>
    <property type="match status" value="1"/>
</dbReference>
<dbReference type="PANTHER" id="PTHR43674">
    <property type="entry name" value="NITRILASE C965.09-RELATED"/>
    <property type="match status" value="1"/>
</dbReference>
<dbReference type="CDD" id="cd07197">
    <property type="entry name" value="nitrilase"/>
    <property type="match status" value="2"/>
</dbReference>
<dbReference type="RefSeq" id="WP_341467975.1">
    <property type="nucleotide sequence ID" value="NZ_CP128399.1"/>
</dbReference>
<organism evidence="3 5">
    <name type="scientific">Candidatus Chlorohelix allophototropha</name>
    <dbReference type="NCBI Taxonomy" id="3003348"/>
    <lineage>
        <taxon>Bacteria</taxon>
        <taxon>Bacillati</taxon>
        <taxon>Chloroflexota</taxon>
        <taxon>Chloroflexia</taxon>
        <taxon>Candidatus Chloroheliales</taxon>
        <taxon>Candidatus Chloroheliaceae</taxon>
        <taxon>Candidatus Chlorohelix</taxon>
    </lineage>
</organism>
<dbReference type="InterPro" id="IPR036526">
    <property type="entry name" value="C-N_Hydrolase_sf"/>
</dbReference>
<feature type="domain" description="CN hydrolase" evidence="2">
    <location>
        <begin position="300"/>
        <end position="533"/>
    </location>
</feature>
<dbReference type="Proteomes" id="UP000521676">
    <property type="component" value="Unassembled WGS sequence"/>
</dbReference>
<evidence type="ECO:0000313" key="6">
    <source>
        <dbReference type="Proteomes" id="UP001431572"/>
    </source>
</evidence>
<accession>A0A8T7M3S7</accession>
<name>A0A8T7M3S7_9CHLR</name>
<proteinExistence type="predicted"/>
<dbReference type="GO" id="GO:0016811">
    <property type="term" value="F:hydrolase activity, acting on carbon-nitrogen (but not peptide) bonds, in linear amides"/>
    <property type="evidence" value="ECO:0007669"/>
    <property type="project" value="TreeGrafter"/>
</dbReference>
<dbReference type="AlphaFoldDB" id="A0A8T7M3S7"/>
<feature type="domain" description="CN hydrolase" evidence="2">
    <location>
        <begin position="9"/>
        <end position="258"/>
    </location>
</feature>
<sequence length="573" mass="62728">MSENNLRKLRVASLQLEALDLPRANEALQRALALIDRAAAEYQPDLIVTPECTYPAYVLGNEKEFKTHYPGDPLPHFAEKARQHNCHIIVGLATPTEDPEGKLLLYNEAVLISPAGDVIGRTAKSLLWHFDSKWFCPGTSYPVFDTEIGRIGMIVCADGRQPEISRILALQGAQIIVDPTAWVTYGTDRQALTNPQADFMLATRAFENGVWCVASDKVGLERGTVLYAGRSSIISPEGKKVAVGSSYKEEIVFAEIELKPRPLPSAPRYPSLYHDLVKPIENQPIHFILQEAIVPHHAHIRATVAQYRSFTSTEEMGEVARTLLKQLTRESSDLVVLPDIAPGFADEAAQRGDLVFPFYRILSKLSGVAILATAVEHEGIRRYKTARLFQNGIELGMWRQTHFTAQDEGYWTPATEIGAVIKLNGSEARIGVMLGADGYGPEVARCLMLKGADVILYPTRAVLPTTDFSLAQLVRSRASENRVYVLAATPLETLKDLSGNSLIGSSLIADPSGAVIAPALPDTAMAVSAQLMLGLSRNKLSAPGTDAVYNRMPDAYHMLVEDENSGTSEKNPE</sequence>
<dbReference type="Proteomes" id="UP001431572">
    <property type="component" value="Chromosome 1"/>
</dbReference>
<keyword evidence="6" id="KW-1185">Reference proteome</keyword>
<reference evidence="4" key="2">
    <citation type="journal article" date="2024" name="Nature">
        <title>Anoxygenic phototroph of the Chloroflexota uses a type I reaction centre.</title>
        <authorList>
            <person name="Tsuji J.M."/>
            <person name="Shaw N.A."/>
            <person name="Nagashima S."/>
            <person name="Venkiteswaran J.J."/>
            <person name="Schiff S.L."/>
            <person name="Watanabe T."/>
            <person name="Fukui M."/>
            <person name="Hanada S."/>
            <person name="Tank M."/>
            <person name="Neufeld J.D."/>
        </authorList>
    </citation>
    <scope>NUCLEOTIDE SEQUENCE</scope>
    <source>
        <strain evidence="4">L227-S17</strain>
    </source>
</reference>
<dbReference type="Gene3D" id="3.60.110.10">
    <property type="entry name" value="Carbon-nitrogen hydrolase"/>
    <property type="match status" value="2"/>
</dbReference>
<dbReference type="Pfam" id="PF00795">
    <property type="entry name" value="CN_hydrolase"/>
    <property type="match status" value="2"/>
</dbReference>
<dbReference type="InterPro" id="IPR050345">
    <property type="entry name" value="Aliph_Amidase/BUP"/>
</dbReference>
<evidence type="ECO:0000313" key="3">
    <source>
        <dbReference type="EMBL" id="NWJ46725.1"/>
    </source>
</evidence>
<evidence type="ECO:0000259" key="2">
    <source>
        <dbReference type="PROSITE" id="PS50263"/>
    </source>
</evidence>
<dbReference type="SUPFAM" id="SSF56317">
    <property type="entry name" value="Carbon-nitrogen hydrolase"/>
    <property type="match status" value="2"/>
</dbReference>
<gene>
    <name evidence="3" type="ORF">HXX08_12670</name>
    <name evidence="4" type="ORF">OZ401_001880</name>
</gene>
<keyword evidence="1" id="KW-0378">Hydrolase</keyword>
<evidence type="ECO:0000313" key="5">
    <source>
        <dbReference type="Proteomes" id="UP000521676"/>
    </source>
</evidence>
<dbReference type="EMBL" id="JACATZ010000001">
    <property type="protein sequence ID" value="NWJ46725.1"/>
    <property type="molecule type" value="Genomic_DNA"/>
</dbReference>
<protein>
    <recommendedName>
        <fullName evidence="2">CN hydrolase domain-containing protein</fullName>
    </recommendedName>
</protein>
<dbReference type="InterPro" id="IPR003010">
    <property type="entry name" value="C-N_Hydrolase"/>
</dbReference>
<evidence type="ECO:0000313" key="4">
    <source>
        <dbReference type="EMBL" id="WJW66096.1"/>
    </source>
</evidence>
<evidence type="ECO:0000256" key="1">
    <source>
        <dbReference type="ARBA" id="ARBA00022801"/>
    </source>
</evidence>